<feature type="signal peptide" evidence="1">
    <location>
        <begin position="1"/>
        <end position="32"/>
    </location>
</feature>
<evidence type="ECO:0000259" key="4">
    <source>
        <dbReference type="Pfam" id="PF13739"/>
    </source>
</evidence>
<dbReference type="InterPro" id="IPR036582">
    <property type="entry name" value="Mao_N_sf"/>
</dbReference>
<keyword evidence="6" id="KW-1185">Reference proteome</keyword>
<protein>
    <submittedName>
        <fullName evidence="5">DUF4163 domain-containing protein</fullName>
    </submittedName>
</protein>
<dbReference type="InterPro" id="IPR025303">
    <property type="entry name" value="PdaC"/>
</dbReference>
<dbReference type="Proteomes" id="UP001240171">
    <property type="component" value="Unassembled WGS sequence"/>
</dbReference>
<dbReference type="EMBL" id="JAUQTB010000017">
    <property type="protein sequence ID" value="MDO7908519.1"/>
    <property type="molecule type" value="Genomic_DNA"/>
</dbReference>
<sequence>MRTSMKKISTAVLAASVLTTGFGFLESTPAFAAAVQQSVKQTPVSLSWNGKKLQGQGLLINGTTYIPVTALRDGLGWRLTYNAAEKSYNLDAGNQQLSLDYGGLFINQFYLKEYESKNVNGRLYVPFGALRDYLGVQGSWNAAQKSLAMSPSVQNDIQIKPAQIKQNAKNGTIELNYPQVSGLTSPEAEKKINDALKKHAENVAADARKQLAEAGAPRDGMTYDFESMYLVTYNKNGVLSLLMEDYGFTGGAHGMTYRQGYTFNLKDGSQMKLTDVIGSSPATMALLNKEITLQFKKGEYADLNFGEFTKLDADPDFYVNNNGIVLFFQLYEYTPYAAGFPEFPFQFSSVLPKGTKPFPGLQ</sequence>
<dbReference type="InterPro" id="IPR021729">
    <property type="entry name" value="DUF3298"/>
</dbReference>
<feature type="domain" description="DUF3298" evidence="3">
    <location>
        <begin position="285"/>
        <end position="347"/>
    </location>
</feature>
<evidence type="ECO:0000313" key="6">
    <source>
        <dbReference type="Proteomes" id="UP001240171"/>
    </source>
</evidence>
<accession>A0ABT9CGX0</accession>
<feature type="domain" description="Copper amine oxidase-like N-terminal" evidence="2">
    <location>
        <begin position="49"/>
        <end position="147"/>
    </location>
</feature>
<comment type="caution">
    <text evidence="5">The sequence shown here is derived from an EMBL/GenBank/DDBJ whole genome shotgun (WGS) entry which is preliminary data.</text>
</comment>
<evidence type="ECO:0000259" key="3">
    <source>
        <dbReference type="Pfam" id="PF11738"/>
    </source>
</evidence>
<organism evidence="5 6">
    <name type="scientific">Paenibacillus lacisoli</name>
    <dbReference type="NCBI Taxonomy" id="3064525"/>
    <lineage>
        <taxon>Bacteria</taxon>
        <taxon>Bacillati</taxon>
        <taxon>Bacillota</taxon>
        <taxon>Bacilli</taxon>
        <taxon>Bacillales</taxon>
        <taxon>Paenibacillaceae</taxon>
        <taxon>Paenibacillus</taxon>
    </lineage>
</organism>
<dbReference type="InterPro" id="IPR012854">
    <property type="entry name" value="Cu_amine_oxidase-like_N"/>
</dbReference>
<dbReference type="RefSeq" id="WP_305025738.1">
    <property type="nucleotide sequence ID" value="NZ_JAUQTB010000017.1"/>
</dbReference>
<feature type="chain" id="PRO_5045331543" evidence="1">
    <location>
        <begin position="33"/>
        <end position="362"/>
    </location>
</feature>
<dbReference type="InterPro" id="IPR037126">
    <property type="entry name" value="PdaC/RsiV-like_sf"/>
</dbReference>
<gene>
    <name evidence="5" type="ORF">Q5741_19180</name>
</gene>
<keyword evidence="1" id="KW-0732">Signal</keyword>
<reference evidence="5 6" key="1">
    <citation type="submission" date="2023-07" db="EMBL/GenBank/DDBJ databases">
        <title>Paenibacillus sp. JX-17 nov. isolated from soil.</title>
        <authorList>
            <person name="Wan Y."/>
            <person name="Liu B."/>
        </authorList>
    </citation>
    <scope>NUCLEOTIDE SEQUENCE [LARGE SCALE GENOMIC DNA]</scope>
    <source>
        <strain evidence="5 6">JX-17</strain>
    </source>
</reference>
<dbReference type="Gene3D" id="3.30.565.40">
    <property type="entry name" value="Fervidobacterium nodosum Rt17-B1 like"/>
    <property type="match status" value="1"/>
</dbReference>
<dbReference type="SUPFAM" id="SSF55383">
    <property type="entry name" value="Copper amine oxidase, domain N"/>
    <property type="match status" value="1"/>
</dbReference>
<dbReference type="Gene3D" id="3.90.640.20">
    <property type="entry name" value="Heat-shock cognate protein, ATPase"/>
    <property type="match status" value="1"/>
</dbReference>
<evidence type="ECO:0000259" key="2">
    <source>
        <dbReference type="Pfam" id="PF07833"/>
    </source>
</evidence>
<dbReference type="Pfam" id="PF11738">
    <property type="entry name" value="DUF3298"/>
    <property type="match status" value="1"/>
</dbReference>
<evidence type="ECO:0000256" key="1">
    <source>
        <dbReference type="SAM" id="SignalP"/>
    </source>
</evidence>
<dbReference type="Pfam" id="PF13739">
    <property type="entry name" value="PdaC"/>
    <property type="match status" value="1"/>
</dbReference>
<feature type="domain" description="Deacetylase PdaC" evidence="4">
    <location>
        <begin position="165"/>
        <end position="256"/>
    </location>
</feature>
<dbReference type="Pfam" id="PF07833">
    <property type="entry name" value="Cu_amine_oxidN1"/>
    <property type="match status" value="1"/>
</dbReference>
<evidence type="ECO:0000313" key="5">
    <source>
        <dbReference type="EMBL" id="MDO7908519.1"/>
    </source>
</evidence>
<name>A0ABT9CGX0_9BACL</name>
<proteinExistence type="predicted"/>